<reference evidence="6 7" key="1">
    <citation type="submission" date="2024-03" db="EMBL/GenBank/DDBJ databases">
        <title>Actinomycetospora sp. OC33-EN07, a novel actinomycete isolated from wild orchid (Aerides multiflora).</title>
        <authorList>
            <person name="Suriyachadkun C."/>
        </authorList>
    </citation>
    <scope>NUCLEOTIDE SEQUENCE [LARGE SCALE GENOMIC DNA]</scope>
    <source>
        <strain evidence="6 7">OC33-EN07</strain>
    </source>
</reference>
<name>A0ABU8MCR3_9PSEU</name>
<dbReference type="InterPro" id="IPR005119">
    <property type="entry name" value="LysR_subst-bd"/>
</dbReference>
<proteinExistence type="inferred from homology"/>
<organism evidence="6 7">
    <name type="scientific">Actinomycetospora flava</name>
    <dbReference type="NCBI Taxonomy" id="3129232"/>
    <lineage>
        <taxon>Bacteria</taxon>
        <taxon>Bacillati</taxon>
        <taxon>Actinomycetota</taxon>
        <taxon>Actinomycetes</taxon>
        <taxon>Pseudonocardiales</taxon>
        <taxon>Pseudonocardiaceae</taxon>
        <taxon>Actinomycetospora</taxon>
    </lineage>
</organism>
<feature type="domain" description="HTH lysR-type" evidence="5">
    <location>
        <begin position="4"/>
        <end position="61"/>
    </location>
</feature>
<evidence type="ECO:0000313" key="6">
    <source>
        <dbReference type="EMBL" id="MEJ2864786.1"/>
    </source>
</evidence>
<dbReference type="Pfam" id="PF00126">
    <property type="entry name" value="HTH_1"/>
    <property type="match status" value="1"/>
</dbReference>
<evidence type="ECO:0000256" key="4">
    <source>
        <dbReference type="ARBA" id="ARBA00023163"/>
    </source>
</evidence>
<dbReference type="PANTHER" id="PTHR30346">
    <property type="entry name" value="TRANSCRIPTIONAL DUAL REGULATOR HCAR-RELATED"/>
    <property type="match status" value="1"/>
</dbReference>
<evidence type="ECO:0000256" key="1">
    <source>
        <dbReference type="ARBA" id="ARBA00009437"/>
    </source>
</evidence>
<dbReference type="InterPro" id="IPR036388">
    <property type="entry name" value="WH-like_DNA-bd_sf"/>
</dbReference>
<keyword evidence="7" id="KW-1185">Reference proteome</keyword>
<keyword evidence="2" id="KW-0805">Transcription regulation</keyword>
<comment type="caution">
    <text evidence="6">The sequence shown here is derived from an EMBL/GenBank/DDBJ whole genome shotgun (WGS) entry which is preliminary data.</text>
</comment>
<gene>
    <name evidence="6" type="ORF">WCD58_26755</name>
</gene>
<evidence type="ECO:0000313" key="7">
    <source>
        <dbReference type="Proteomes" id="UP001369736"/>
    </source>
</evidence>
<dbReference type="RefSeq" id="WP_337706152.1">
    <property type="nucleotide sequence ID" value="NZ_JBBEGM010000013.1"/>
</dbReference>
<keyword evidence="3" id="KW-0238">DNA-binding</keyword>
<dbReference type="InterPro" id="IPR000847">
    <property type="entry name" value="LysR_HTH_N"/>
</dbReference>
<dbReference type="Gene3D" id="1.10.10.10">
    <property type="entry name" value="Winged helix-like DNA-binding domain superfamily/Winged helix DNA-binding domain"/>
    <property type="match status" value="1"/>
</dbReference>
<evidence type="ECO:0000256" key="3">
    <source>
        <dbReference type="ARBA" id="ARBA00023125"/>
    </source>
</evidence>
<dbReference type="SUPFAM" id="SSF53850">
    <property type="entry name" value="Periplasmic binding protein-like II"/>
    <property type="match status" value="1"/>
</dbReference>
<dbReference type="PROSITE" id="PS50931">
    <property type="entry name" value="HTH_LYSR"/>
    <property type="match status" value="1"/>
</dbReference>
<protein>
    <submittedName>
        <fullName evidence="6">LysR family transcriptional regulator</fullName>
    </submittedName>
</protein>
<accession>A0ABU8MCR3</accession>
<dbReference type="Proteomes" id="UP001369736">
    <property type="component" value="Unassembled WGS sequence"/>
</dbReference>
<dbReference type="PANTHER" id="PTHR30346:SF29">
    <property type="entry name" value="LYSR SUBSTRATE-BINDING"/>
    <property type="match status" value="1"/>
</dbReference>
<comment type="similarity">
    <text evidence="1">Belongs to the LysR transcriptional regulatory family.</text>
</comment>
<sequence>MSELTLVGLRVTVEVARWGSFTAAAAALGYTQSAVSRQISATEAAVGSPVFKREARGVRPTRAGTVLLAHARKVIAQVEATESELAGLQDRLAGRLTVSAYPTASASLVPRAMVRLQADHPGLAVTLWEGSSPAQVRRLRSGRTEVAVVAIGEGLPDHDLDGLRREVVPIRRGLGIAVHAAHPLAGRDEVDVVEIADARWIVGVGGEGDPQFGPWPTIDRPTVAYEARGWSSRLGMVAAGLGVTVVPQLAADIVPTGVRWLHVTDPALVHRRETVILTARDRSPAASAMVTALHDELARYAA</sequence>
<keyword evidence="4" id="KW-0804">Transcription</keyword>
<evidence type="ECO:0000259" key="5">
    <source>
        <dbReference type="PROSITE" id="PS50931"/>
    </source>
</evidence>
<dbReference type="SUPFAM" id="SSF46785">
    <property type="entry name" value="Winged helix' DNA-binding domain"/>
    <property type="match status" value="1"/>
</dbReference>
<dbReference type="EMBL" id="JBBEGM010000013">
    <property type="protein sequence ID" value="MEJ2864786.1"/>
    <property type="molecule type" value="Genomic_DNA"/>
</dbReference>
<evidence type="ECO:0000256" key="2">
    <source>
        <dbReference type="ARBA" id="ARBA00023015"/>
    </source>
</evidence>
<dbReference type="Gene3D" id="3.40.190.10">
    <property type="entry name" value="Periplasmic binding protein-like II"/>
    <property type="match status" value="2"/>
</dbReference>
<dbReference type="Pfam" id="PF03466">
    <property type="entry name" value="LysR_substrate"/>
    <property type="match status" value="1"/>
</dbReference>
<dbReference type="InterPro" id="IPR036390">
    <property type="entry name" value="WH_DNA-bd_sf"/>
</dbReference>